<sequence>MYLYVVYLCIYLYLRYPTSNWATYQADNIRPIRSRRDFPFALPHFFSSFFFPYPLSNYTVIKNLKMLIGLCGGICAGKHAIAEYLIEQGFQLLELAGKSQSYITESGDDLRLQASEIRKKEDPKSSELTFQDADSLLDFATKRWQERWVTTDIADATTLDRFLLRPFFLLVSVDAPVSLRWKRFADRCWRRQLDPPELEKFVMWNDHNLYDKDIGRVYLTDKAQLRLFNSSSSLEELHSALQTLDLADEQRLRPNWDQYFMQLASLAAQRSNCMKRRVHGAIAGMGEGPVSQPVSAFTPKKTHYWKQAESGFGRGRSFIAILDRRCPCLTCTVKIAQVGISEVVYYQGYNMDNDSAAILQEAGVRLRQFHPPTNGLIYLQAPARQATTENQ</sequence>
<keyword evidence="1" id="KW-0378">Hydrolase</keyword>
<dbReference type="Proteomes" id="UP000191691">
    <property type="component" value="Unassembled WGS sequence"/>
</dbReference>
<dbReference type="Gene3D" id="3.40.50.300">
    <property type="entry name" value="P-loop containing nucleotide triphosphate hydrolases"/>
    <property type="match status" value="1"/>
</dbReference>
<dbReference type="SUPFAM" id="SSF52540">
    <property type="entry name" value="P-loop containing nucleoside triphosphate hydrolases"/>
    <property type="match status" value="1"/>
</dbReference>
<dbReference type="OMA" id="YFMRLAD"/>
<proteinExistence type="predicted"/>
<evidence type="ECO:0000256" key="1">
    <source>
        <dbReference type="ARBA" id="ARBA00022801"/>
    </source>
</evidence>
<dbReference type="SUPFAM" id="SSF53927">
    <property type="entry name" value="Cytidine deaminase-like"/>
    <property type="match status" value="1"/>
</dbReference>
<evidence type="ECO:0000313" key="3">
    <source>
        <dbReference type="Proteomes" id="UP000191691"/>
    </source>
</evidence>
<reference evidence="3" key="1">
    <citation type="journal article" date="2017" name="Nat. Microbiol.">
        <title>Global analysis of biosynthetic gene clusters reveals vast potential of secondary metabolite production in Penicillium species.</title>
        <authorList>
            <person name="Nielsen J.C."/>
            <person name="Grijseels S."/>
            <person name="Prigent S."/>
            <person name="Ji B."/>
            <person name="Dainat J."/>
            <person name="Nielsen K.F."/>
            <person name="Frisvad J.C."/>
            <person name="Workman M."/>
            <person name="Nielsen J."/>
        </authorList>
    </citation>
    <scope>NUCLEOTIDE SEQUENCE [LARGE SCALE GENOMIC DNA]</scope>
    <source>
        <strain evidence="3">IBT 13039</strain>
    </source>
</reference>
<gene>
    <name evidence="2" type="ORF">PENNAL_c0045G09013</name>
</gene>
<dbReference type="AlphaFoldDB" id="A0A1V6XZM3"/>
<keyword evidence="3" id="KW-1185">Reference proteome</keyword>
<dbReference type="FunFam" id="3.40.50.300:FF:002333">
    <property type="entry name" value="Deoxycytidylate deaminase, putative"/>
    <property type="match status" value="1"/>
</dbReference>
<name>A0A1V6XZM3_PENNA</name>
<dbReference type="GO" id="GO:0004132">
    <property type="term" value="F:dCMP deaminase activity"/>
    <property type="evidence" value="ECO:0007669"/>
    <property type="project" value="TreeGrafter"/>
</dbReference>
<dbReference type="EMBL" id="MOOB01000045">
    <property type="protein sequence ID" value="OQE80575.1"/>
    <property type="molecule type" value="Genomic_DNA"/>
</dbReference>
<dbReference type="PANTHER" id="PTHR11086">
    <property type="entry name" value="DEOXYCYTIDYLATE DEAMINASE-RELATED"/>
    <property type="match status" value="1"/>
</dbReference>
<dbReference type="PANTHER" id="PTHR11086:SF18">
    <property type="entry name" value="DEOXYCYTIDYLATE DEAMINASE"/>
    <property type="match status" value="1"/>
</dbReference>
<accession>A0A1V6XZM3</accession>
<dbReference type="Gene3D" id="3.40.140.10">
    <property type="entry name" value="Cytidine Deaminase, domain 2"/>
    <property type="match status" value="2"/>
</dbReference>
<evidence type="ECO:0000313" key="2">
    <source>
        <dbReference type="EMBL" id="OQE80575.1"/>
    </source>
</evidence>
<dbReference type="InterPro" id="IPR015517">
    <property type="entry name" value="dCMP_deaminase-rel"/>
</dbReference>
<dbReference type="InterPro" id="IPR027417">
    <property type="entry name" value="P-loop_NTPase"/>
</dbReference>
<protein>
    <recommendedName>
        <fullName evidence="4">CMP/dCMP-type deaminase domain-containing protein</fullName>
    </recommendedName>
</protein>
<evidence type="ECO:0008006" key="4">
    <source>
        <dbReference type="Google" id="ProtNLM"/>
    </source>
</evidence>
<dbReference type="STRING" id="60175.A0A1V6XZM3"/>
<comment type="caution">
    <text evidence="2">The sequence shown here is derived from an EMBL/GenBank/DDBJ whole genome shotgun (WGS) entry which is preliminary data.</text>
</comment>
<dbReference type="GO" id="GO:0006139">
    <property type="term" value="P:nucleobase-containing compound metabolic process"/>
    <property type="evidence" value="ECO:0007669"/>
    <property type="project" value="UniProtKB-ARBA"/>
</dbReference>
<organism evidence="2 3">
    <name type="scientific">Penicillium nalgiovense</name>
    <dbReference type="NCBI Taxonomy" id="60175"/>
    <lineage>
        <taxon>Eukaryota</taxon>
        <taxon>Fungi</taxon>
        <taxon>Dikarya</taxon>
        <taxon>Ascomycota</taxon>
        <taxon>Pezizomycotina</taxon>
        <taxon>Eurotiomycetes</taxon>
        <taxon>Eurotiomycetidae</taxon>
        <taxon>Eurotiales</taxon>
        <taxon>Aspergillaceae</taxon>
        <taxon>Penicillium</taxon>
    </lineage>
</organism>
<dbReference type="InterPro" id="IPR016193">
    <property type="entry name" value="Cytidine_deaminase-like"/>
</dbReference>
<dbReference type="GO" id="GO:0005737">
    <property type="term" value="C:cytoplasm"/>
    <property type="evidence" value="ECO:0007669"/>
    <property type="project" value="TreeGrafter"/>
</dbReference>